<keyword evidence="1" id="KW-1133">Transmembrane helix</keyword>
<proteinExistence type="predicted"/>
<evidence type="ECO:0000313" key="2">
    <source>
        <dbReference type="EMBL" id="MBW29913.1"/>
    </source>
</evidence>
<dbReference type="EMBL" id="GGFM01009162">
    <property type="protein sequence ID" value="MBW29913.1"/>
    <property type="molecule type" value="Transcribed_RNA"/>
</dbReference>
<dbReference type="AlphaFoldDB" id="A0A2M3ZN37"/>
<keyword evidence="1" id="KW-0812">Transmembrane</keyword>
<evidence type="ECO:0000256" key="1">
    <source>
        <dbReference type="SAM" id="Phobius"/>
    </source>
</evidence>
<organism evidence="2">
    <name type="scientific">Anopheles braziliensis</name>
    <dbReference type="NCBI Taxonomy" id="58242"/>
    <lineage>
        <taxon>Eukaryota</taxon>
        <taxon>Metazoa</taxon>
        <taxon>Ecdysozoa</taxon>
        <taxon>Arthropoda</taxon>
        <taxon>Hexapoda</taxon>
        <taxon>Insecta</taxon>
        <taxon>Pterygota</taxon>
        <taxon>Neoptera</taxon>
        <taxon>Endopterygota</taxon>
        <taxon>Diptera</taxon>
        <taxon>Nematocera</taxon>
        <taxon>Culicoidea</taxon>
        <taxon>Culicidae</taxon>
        <taxon>Anophelinae</taxon>
        <taxon>Anopheles</taxon>
    </lineage>
</organism>
<keyword evidence="1" id="KW-0472">Membrane</keyword>
<reference evidence="2" key="1">
    <citation type="submission" date="2018-01" db="EMBL/GenBank/DDBJ databases">
        <title>An insight into the sialome of Amazonian anophelines.</title>
        <authorList>
            <person name="Ribeiro J.M."/>
            <person name="Scarpassa V."/>
            <person name="Calvo E."/>
        </authorList>
    </citation>
    <scope>NUCLEOTIDE SEQUENCE</scope>
    <source>
        <tissue evidence="2">Salivary glands</tissue>
    </source>
</reference>
<name>A0A2M3ZN37_9DIPT</name>
<sequence>MHHITYIIGGVRSPISWTVLSLFSIHSIYSSWPTAFWIAKKTNLVLRSRSVEMYGAQLCCYLSFFYTKYVQYEIVFQRILK</sequence>
<protein>
    <submittedName>
        <fullName evidence="2">Putative secreted peptide</fullName>
    </submittedName>
</protein>
<feature type="transmembrane region" description="Helical" evidence="1">
    <location>
        <begin position="15"/>
        <end position="39"/>
    </location>
</feature>
<accession>A0A2M3ZN37</accession>